<organism evidence="2 3">
    <name type="scientific">Haemonchus contortus</name>
    <name type="common">Barber pole worm</name>
    <dbReference type="NCBI Taxonomy" id="6289"/>
    <lineage>
        <taxon>Eukaryota</taxon>
        <taxon>Metazoa</taxon>
        <taxon>Ecdysozoa</taxon>
        <taxon>Nematoda</taxon>
        <taxon>Chromadorea</taxon>
        <taxon>Rhabditida</taxon>
        <taxon>Rhabditina</taxon>
        <taxon>Rhabditomorpha</taxon>
        <taxon>Strongyloidea</taxon>
        <taxon>Trichostrongylidae</taxon>
        <taxon>Haemonchus</taxon>
    </lineage>
</organism>
<feature type="region of interest" description="Disordered" evidence="1">
    <location>
        <begin position="1"/>
        <end position="108"/>
    </location>
</feature>
<proteinExistence type="predicted"/>
<protein>
    <submittedName>
        <fullName evidence="3">Uncharacterized protein</fullName>
    </submittedName>
</protein>
<evidence type="ECO:0000313" key="3">
    <source>
        <dbReference type="WBParaSite" id="HCON_00113110-00001"/>
    </source>
</evidence>
<name>A0A7I4YL45_HAECO</name>
<dbReference type="OrthoDB" id="5876573at2759"/>
<accession>A0A7I4YL45</accession>
<dbReference type="AlphaFoldDB" id="A0A7I4YL45"/>
<evidence type="ECO:0000313" key="2">
    <source>
        <dbReference type="Proteomes" id="UP000025227"/>
    </source>
</evidence>
<dbReference type="Proteomes" id="UP000025227">
    <property type="component" value="Unplaced"/>
</dbReference>
<feature type="compositionally biased region" description="Basic and acidic residues" evidence="1">
    <location>
        <begin position="52"/>
        <end position="89"/>
    </location>
</feature>
<dbReference type="WBParaSite" id="HCON_00113110-00001">
    <property type="protein sequence ID" value="HCON_00113110-00001"/>
    <property type="gene ID" value="HCON_00113110"/>
</dbReference>
<sequence length="209" mass="22991">MPLRTSSGPKSENTAKKKPTKGDVRQNMAIVGATMPTNTKESPKKSLVAVADGKKAKTKKLERAESEKEEIERSGKKLSEITAEEEKGVKKSTIIRSNGKATKKTPDDKAIQKERLHGRNSDAGIREKIIGTQSPNLEKHVEAIRERRMSLPRTVLVDNGAEVELVIGDDGKPVFHPTVTPKTEEIIKELTEILLEDKDSGSEAKSNLF</sequence>
<keyword evidence="2" id="KW-1185">Reference proteome</keyword>
<feature type="compositionally biased region" description="Polar residues" evidence="1">
    <location>
        <begin position="1"/>
        <end position="12"/>
    </location>
</feature>
<reference evidence="3" key="1">
    <citation type="submission" date="2020-12" db="UniProtKB">
        <authorList>
            <consortium name="WormBaseParasite"/>
        </authorList>
    </citation>
    <scope>IDENTIFICATION</scope>
    <source>
        <strain evidence="3">MHco3</strain>
    </source>
</reference>
<evidence type="ECO:0000256" key="1">
    <source>
        <dbReference type="SAM" id="MobiDB-lite"/>
    </source>
</evidence>